<dbReference type="Proteomes" id="UP000322659">
    <property type="component" value="Unassembled WGS sequence"/>
</dbReference>
<sequence length="101" mass="12278">MTDKQFERFTNIIKAINKLSEKRKNIFDNQNMIITITDSKRFYIQIRMKYYKGKYNEQYIKDLIISKLKDIEKENKKLDFDNECGLDIVFEKKKNNKKARA</sequence>
<protein>
    <submittedName>
        <fullName evidence="1">Uncharacterized protein</fullName>
    </submittedName>
</protein>
<keyword evidence="2" id="KW-1185">Reference proteome</keyword>
<reference evidence="1 2" key="1">
    <citation type="journal article" date="1992" name="Lakartidningen">
        <title>[Penicillin V and not amoxicillin is the first choice preparation in acute otitis].</title>
        <authorList>
            <person name="Kamme C."/>
            <person name="Lundgren K."/>
            <person name="Prellner K."/>
        </authorList>
    </citation>
    <scope>NUCLEOTIDE SEQUENCE [LARGE SCALE GENOMIC DNA]</scope>
    <source>
        <strain evidence="1 2">PC5099IV</strain>
    </source>
</reference>
<name>A0ABY3K6T4_9SPIR</name>
<gene>
    <name evidence="1" type="ORF">EPJ71_10705</name>
</gene>
<dbReference type="RefSeq" id="WP_147748711.1">
    <property type="nucleotide sequence ID" value="NZ_SAXZ01000014.1"/>
</dbReference>
<evidence type="ECO:0000313" key="1">
    <source>
        <dbReference type="EMBL" id="TXJ31196.1"/>
    </source>
</evidence>
<proteinExistence type="predicted"/>
<dbReference type="EMBL" id="SAXZ01000014">
    <property type="protein sequence ID" value="TXJ31196.1"/>
    <property type="molecule type" value="Genomic_DNA"/>
</dbReference>
<organism evidence="1 2">
    <name type="scientific">Brachyspira aalborgi</name>
    <dbReference type="NCBI Taxonomy" id="29522"/>
    <lineage>
        <taxon>Bacteria</taxon>
        <taxon>Pseudomonadati</taxon>
        <taxon>Spirochaetota</taxon>
        <taxon>Spirochaetia</taxon>
        <taxon>Brachyspirales</taxon>
        <taxon>Brachyspiraceae</taxon>
        <taxon>Brachyspira</taxon>
    </lineage>
</organism>
<comment type="caution">
    <text evidence="1">The sequence shown here is derived from an EMBL/GenBank/DDBJ whole genome shotgun (WGS) entry which is preliminary data.</text>
</comment>
<evidence type="ECO:0000313" key="2">
    <source>
        <dbReference type="Proteomes" id="UP000322659"/>
    </source>
</evidence>
<accession>A0ABY3K6T4</accession>